<dbReference type="Proteomes" id="UP000001025">
    <property type="component" value="Chromosome"/>
</dbReference>
<evidence type="ECO:0000313" key="3">
    <source>
        <dbReference type="Proteomes" id="UP000001025"/>
    </source>
</evidence>
<dbReference type="STRING" id="243090.RB10844"/>
<gene>
    <name evidence="2" type="ordered locus">RB10844</name>
</gene>
<dbReference type="Gene3D" id="3.40.630.30">
    <property type="match status" value="1"/>
</dbReference>
<evidence type="ECO:0000259" key="1">
    <source>
        <dbReference type="PROSITE" id="PS51186"/>
    </source>
</evidence>
<dbReference type="KEGG" id="rba:RB10844"/>
<organism evidence="2 3">
    <name type="scientific">Rhodopirellula baltica (strain DSM 10527 / NCIMB 13988 / SH1)</name>
    <dbReference type="NCBI Taxonomy" id="243090"/>
    <lineage>
        <taxon>Bacteria</taxon>
        <taxon>Pseudomonadati</taxon>
        <taxon>Planctomycetota</taxon>
        <taxon>Planctomycetia</taxon>
        <taxon>Pirellulales</taxon>
        <taxon>Pirellulaceae</taxon>
        <taxon>Rhodopirellula</taxon>
    </lineage>
</organism>
<keyword evidence="3" id="KW-1185">Reference proteome</keyword>
<dbReference type="AlphaFoldDB" id="Q7UK60"/>
<dbReference type="InParanoid" id="Q7UK60"/>
<dbReference type="InterPro" id="IPR000182">
    <property type="entry name" value="GNAT_dom"/>
</dbReference>
<dbReference type="PATRIC" id="fig|243090.15.peg.5233"/>
<dbReference type="eggNOG" id="COG1247">
    <property type="taxonomic scope" value="Bacteria"/>
</dbReference>
<dbReference type="Pfam" id="PF00583">
    <property type="entry name" value="Acetyltransf_1"/>
    <property type="match status" value="1"/>
</dbReference>
<dbReference type="PROSITE" id="PS51186">
    <property type="entry name" value="GNAT"/>
    <property type="match status" value="1"/>
</dbReference>
<accession>Q7UK60</accession>
<evidence type="ECO:0000313" key="2">
    <source>
        <dbReference type="EMBL" id="CAD77021.1"/>
    </source>
</evidence>
<dbReference type="OrthoDB" id="266256at2"/>
<dbReference type="GO" id="GO:0008080">
    <property type="term" value="F:N-acetyltransferase activity"/>
    <property type="evidence" value="ECO:0000318"/>
    <property type="project" value="GO_Central"/>
</dbReference>
<dbReference type="InterPro" id="IPR016181">
    <property type="entry name" value="Acyl_CoA_acyltransferase"/>
</dbReference>
<protein>
    <recommendedName>
        <fullName evidence="1">N-acetyltransferase domain-containing protein</fullName>
    </recommendedName>
</protein>
<dbReference type="EMBL" id="BX294152">
    <property type="protein sequence ID" value="CAD77021.1"/>
    <property type="molecule type" value="Genomic_DNA"/>
</dbReference>
<reference evidence="2 3" key="1">
    <citation type="journal article" date="2003" name="Proc. Natl. Acad. Sci. U.S.A.">
        <title>Complete genome sequence of the marine planctomycete Pirellula sp. strain 1.</title>
        <authorList>
            <person name="Gloeckner F.O."/>
            <person name="Kube M."/>
            <person name="Bauer M."/>
            <person name="Teeling H."/>
            <person name="Lombardot T."/>
            <person name="Ludwig W."/>
            <person name="Gade D."/>
            <person name="Beck A."/>
            <person name="Borzym K."/>
            <person name="Heitmann K."/>
            <person name="Rabus R."/>
            <person name="Schlesner H."/>
            <person name="Amann R."/>
            <person name="Reinhardt R."/>
        </authorList>
    </citation>
    <scope>NUCLEOTIDE SEQUENCE [LARGE SCALE GENOMIC DNA]</scope>
    <source>
        <strain evidence="3">DSM 10527 / NCIMB 13988 / SH1</strain>
    </source>
</reference>
<feature type="domain" description="N-acetyltransferase" evidence="1">
    <location>
        <begin position="60"/>
        <end position="225"/>
    </location>
</feature>
<sequence>MRMISRTNQVIEALMMSAMLAILYRAIRRLHVMDVTCLLHATADQAAAAAAQRRSMGLESEAFVARAIEQDQLKQLLQEGRIDPIVGSGIVHTDASREHGPGDQWLFGMWEGDRVVSFVWAATGYIPATENFSRSAHLGSSLNMPTHCGFLFNAWTDQDHRGRGLMATLLQKLIRDDALELKLHDWFATTDWTNAASQSTFYKSGFERVGRLYRVGRGRMQASVVPDLERRMKETVLTESNRQRPGIALDAPGLRWSL</sequence>
<dbReference type="HOGENOM" id="CLU_1077193_0_0_0"/>
<proteinExistence type="predicted"/>
<dbReference type="EnsemblBacteria" id="CAD77021">
    <property type="protein sequence ID" value="CAD77021"/>
    <property type="gene ID" value="RB10844"/>
</dbReference>
<name>Q7UK60_RHOBA</name>
<dbReference type="SUPFAM" id="SSF55729">
    <property type="entry name" value="Acyl-CoA N-acyltransferases (Nat)"/>
    <property type="match status" value="1"/>
</dbReference>